<dbReference type="GO" id="GO:0016987">
    <property type="term" value="F:sigma factor activity"/>
    <property type="evidence" value="ECO:0007669"/>
    <property type="project" value="UniProtKB-KW"/>
</dbReference>
<dbReference type="GO" id="GO:0003677">
    <property type="term" value="F:DNA binding"/>
    <property type="evidence" value="ECO:0007669"/>
    <property type="project" value="UniProtKB-KW"/>
</dbReference>
<feature type="domain" description="RNA polymerase sigma-70 region 2" evidence="6">
    <location>
        <begin position="17"/>
        <end position="77"/>
    </location>
</feature>
<dbReference type="NCBIfam" id="TIGR02943">
    <property type="entry name" value="Sig70_famx1"/>
    <property type="match status" value="1"/>
</dbReference>
<evidence type="ECO:0000313" key="11">
    <source>
        <dbReference type="Proteomes" id="UP001148834"/>
    </source>
</evidence>
<name>A0A084EQK1_GLAPU</name>
<dbReference type="EMBL" id="CP071491">
    <property type="protein sequence ID" value="QSX17382.1"/>
    <property type="molecule type" value="Genomic_DNA"/>
</dbReference>
<gene>
    <name evidence="9" type="ORF">J1G54_02155</name>
    <name evidence="8" type="ORF">N5925_11700</name>
    <name evidence="10" type="ORF">QBL01_02175</name>
</gene>
<keyword evidence="2" id="KW-0805">Transcription regulation</keyword>
<evidence type="ECO:0000256" key="1">
    <source>
        <dbReference type="ARBA" id="ARBA00010641"/>
    </source>
</evidence>
<evidence type="ECO:0000259" key="7">
    <source>
        <dbReference type="Pfam" id="PF08281"/>
    </source>
</evidence>
<dbReference type="PANTHER" id="PTHR43133">
    <property type="entry name" value="RNA POLYMERASE ECF-TYPE SIGMA FACTO"/>
    <property type="match status" value="1"/>
</dbReference>
<dbReference type="InterPro" id="IPR013249">
    <property type="entry name" value="RNA_pol_sigma70_r4_t2"/>
</dbReference>
<keyword evidence="3" id="KW-0731">Sigma factor</keyword>
<dbReference type="AlphaFoldDB" id="A0A084EQK1"/>
<organism evidence="8 11">
    <name type="scientific">Glaesserella parasuis</name>
    <name type="common">Haemophilus parasuis</name>
    <dbReference type="NCBI Taxonomy" id="738"/>
    <lineage>
        <taxon>Bacteria</taxon>
        <taxon>Pseudomonadati</taxon>
        <taxon>Pseudomonadota</taxon>
        <taxon>Gammaproteobacteria</taxon>
        <taxon>Pasteurellales</taxon>
        <taxon>Pasteurellaceae</taxon>
        <taxon>Glaesserella</taxon>
    </lineage>
</organism>
<dbReference type="Proteomes" id="UP001148834">
    <property type="component" value="Unassembled WGS sequence"/>
</dbReference>
<dbReference type="EMBL" id="JAODIR010000116">
    <property type="protein sequence ID" value="MDD2169216.1"/>
    <property type="molecule type" value="Genomic_DNA"/>
</dbReference>
<dbReference type="InterPro" id="IPR036388">
    <property type="entry name" value="WH-like_DNA-bd_sf"/>
</dbReference>
<dbReference type="Gene3D" id="1.10.1740.10">
    <property type="match status" value="1"/>
</dbReference>
<dbReference type="EMBL" id="CP121769">
    <property type="protein sequence ID" value="WGE10441.1"/>
    <property type="molecule type" value="Genomic_DNA"/>
</dbReference>
<dbReference type="Proteomes" id="UP000662736">
    <property type="component" value="Chromosome"/>
</dbReference>
<dbReference type="OrthoDB" id="9782108at2"/>
<dbReference type="GO" id="GO:0006352">
    <property type="term" value="P:DNA-templated transcription initiation"/>
    <property type="evidence" value="ECO:0007669"/>
    <property type="project" value="InterPro"/>
</dbReference>
<dbReference type="PANTHER" id="PTHR43133:SF8">
    <property type="entry name" value="RNA POLYMERASE SIGMA FACTOR HI_1459-RELATED"/>
    <property type="match status" value="1"/>
</dbReference>
<evidence type="ECO:0000313" key="8">
    <source>
        <dbReference type="EMBL" id="MDD2169216.1"/>
    </source>
</evidence>
<sequence length="190" mass="22440">MILKEINSSQMAAIREQMLKFAHLQLRDSQLAEDMVQEALLNALKNLDSFKRNAAFKTWVFAILKNKIIDYLRQKDRLVLESDLRDDENDSNVFFDQDGHWREECYPQEWQQPENAVYSDEFWIIFELCLTKLPAKQAHMFMMREYLELSANEICHTAEISQANLHTLLYRSRLQLQQCLSSKSIFGGKK</sequence>
<evidence type="ECO:0000256" key="3">
    <source>
        <dbReference type="ARBA" id="ARBA00023082"/>
    </source>
</evidence>
<dbReference type="InterPro" id="IPR013325">
    <property type="entry name" value="RNA_pol_sigma_r2"/>
</dbReference>
<dbReference type="InterPro" id="IPR014284">
    <property type="entry name" value="RNA_pol_sigma-70_dom"/>
</dbReference>
<dbReference type="RefSeq" id="WP_035522608.1">
    <property type="nucleotide sequence ID" value="NZ_CP049089.1"/>
</dbReference>
<reference evidence="8" key="2">
    <citation type="submission" date="2022-09" db="EMBL/GenBank/DDBJ databases">
        <title>Molecular characterization of Glaesserella parasuis strains circulating in commercial swine farms using whole-genome sequencing.</title>
        <authorList>
            <person name="Mugabi R."/>
            <person name="Clavijo M."/>
            <person name="Li G."/>
        </authorList>
    </citation>
    <scope>NUCLEOTIDE SEQUENCE</scope>
    <source>
        <strain evidence="8">0435-53</strain>
    </source>
</reference>
<feature type="domain" description="RNA polymerase sigma factor 70 region 4 type 2" evidence="7">
    <location>
        <begin position="126"/>
        <end position="176"/>
    </location>
</feature>
<evidence type="ECO:0000259" key="6">
    <source>
        <dbReference type="Pfam" id="PF04542"/>
    </source>
</evidence>
<dbReference type="SUPFAM" id="SSF88659">
    <property type="entry name" value="Sigma3 and sigma4 domains of RNA polymerase sigma factors"/>
    <property type="match status" value="1"/>
</dbReference>
<evidence type="ECO:0000313" key="10">
    <source>
        <dbReference type="EMBL" id="WGE10441.1"/>
    </source>
</evidence>
<reference evidence="9" key="1">
    <citation type="submission" date="2021-03" db="EMBL/GenBank/DDBJ databases">
        <title>Characterization of a novel Integrative Conjugative Element in Glaesserella parasuis.</title>
        <authorList>
            <person name="Hu G."/>
            <person name="Sun H."/>
        </authorList>
    </citation>
    <scope>NUCLEOTIDE SEQUENCE</scope>
    <source>
        <strain evidence="9">GHP1807</strain>
    </source>
</reference>
<dbReference type="InterPro" id="IPR014289">
    <property type="entry name" value="RNA_pol_sigma-24-rel"/>
</dbReference>
<comment type="similarity">
    <text evidence="1">Belongs to the sigma-70 factor family. ECF subfamily.</text>
</comment>
<dbReference type="InterPro" id="IPR013324">
    <property type="entry name" value="RNA_pol_sigma_r3/r4-like"/>
</dbReference>
<dbReference type="Proteomes" id="UP001222296">
    <property type="component" value="Chromosome"/>
</dbReference>
<dbReference type="Pfam" id="PF04542">
    <property type="entry name" value="Sigma70_r2"/>
    <property type="match status" value="1"/>
</dbReference>
<keyword evidence="5" id="KW-0804">Transcription</keyword>
<dbReference type="NCBIfam" id="NF009182">
    <property type="entry name" value="PRK12530.1"/>
    <property type="match status" value="1"/>
</dbReference>
<dbReference type="InterPro" id="IPR039425">
    <property type="entry name" value="RNA_pol_sigma-70-like"/>
</dbReference>
<dbReference type="InterPro" id="IPR007627">
    <property type="entry name" value="RNA_pol_sigma70_r2"/>
</dbReference>
<evidence type="ECO:0000256" key="4">
    <source>
        <dbReference type="ARBA" id="ARBA00023125"/>
    </source>
</evidence>
<keyword evidence="4" id="KW-0238">DNA-binding</keyword>
<proteinExistence type="inferred from homology"/>
<dbReference type="Pfam" id="PF08281">
    <property type="entry name" value="Sigma70_r4_2"/>
    <property type="match status" value="1"/>
</dbReference>
<dbReference type="NCBIfam" id="TIGR02937">
    <property type="entry name" value="sigma70-ECF"/>
    <property type="match status" value="1"/>
</dbReference>
<dbReference type="Gene3D" id="1.10.10.10">
    <property type="entry name" value="Winged helix-like DNA-binding domain superfamily/Winged helix DNA-binding domain"/>
    <property type="match status" value="1"/>
</dbReference>
<protein>
    <submittedName>
        <fullName evidence="8">Sigma-70 family RNA polymerase sigma factor</fullName>
    </submittedName>
</protein>
<evidence type="ECO:0000256" key="5">
    <source>
        <dbReference type="ARBA" id="ARBA00023163"/>
    </source>
</evidence>
<accession>A0A084EQK1</accession>
<reference evidence="10" key="3">
    <citation type="submission" date="2023-04" db="EMBL/GenBank/DDBJ databases">
        <title>Molecular characterization of the Integrative and Conjugative elements harboring multidrug-resistance gene from Glaesserella (Haemophilus) parasuis.</title>
        <authorList>
            <person name="Che Y."/>
            <person name="Zhou L."/>
        </authorList>
    </citation>
    <scope>NUCLEOTIDE SEQUENCE</scope>
    <source>
        <strain evidence="10">Z44</strain>
    </source>
</reference>
<evidence type="ECO:0000256" key="2">
    <source>
        <dbReference type="ARBA" id="ARBA00023015"/>
    </source>
</evidence>
<dbReference type="SUPFAM" id="SSF88946">
    <property type="entry name" value="Sigma2 domain of RNA polymerase sigma factors"/>
    <property type="match status" value="1"/>
</dbReference>
<evidence type="ECO:0000313" key="9">
    <source>
        <dbReference type="EMBL" id="QSX17382.1"/>
    </source>
</evidence>